<dbReference type="STRING" id="1965070.A0A3S3SGK6"/>
<keyword evidence="6 8" id="KW-0040">ANK repeat</keyword>
<name>A0A3S3SGK6_9ACAR</name>
<organism evidence="11 12">
    <name type="scientific">Dinothrombium tinctorium</name>
    <dbReference type="NCBI Taxonomy" id="1965070"/>
    <lineage>
        <taxon>Eukaryota</taxon>
        <taxon>Metazoa</taxon>
        <taxon>Ecdysozoa</taxon>
        <taxon>Arthropoda</taxon>
        <taxon>Chelicerata</taxon>
        <taxon>Arachnida</taxon>
        <taxon>Acari</taxon>
        <taxon>Acariformes</taxon>
        <taxon>Trombidiformes</taxon>
        <taxon>Prostigmata</taxon>
        <taxon>Anystina</taxon>
        <taxon>Parasitengona</taxon>
        <taxon>Trombidioidea</taxon>
        <taxon>Trombidiidae</taxon>
        <taxon>Dinothrombium</taxon>
    </lineage>
</organism>
<dbReference type="Gene3D" id="1.25.40.20">
    <property type="entry name" value="Ankyrin repeat-containing domain"/>
    <property type="match status" value="2"/>
</dbReference>
<dbReference type="PANTHER" id="PTHR24201:SF13">
    <property type="entry name" value="ANKYRIN REPEAT DOMAIN-CONTAINING PROTEIN 6-LIKE"/>
    <property type="match status" value="1"/>
</dbReference>
<evidence type="ECO:0000313" key="12">
    <source>
        <dbReference type="Proteomes" id="UP000285301"/>
    </source>
</evidence>
<dbReference type="SMART" id="SM00248">
    <property type="entry name" value="ANK"/>
    <property type="match status" value="5"/>
</dbReference>
<feature type="compositionally biased region" description="Basic and acidic residues" evidence="10">
    <location>
        <begin position="584"/>
        <end position="593"/>
    </location>
</feature>
<keyword evidence="9" id="KW-0175">Coiled coil</keyword>
<sequence length="719" mass="80685">QKASPIIRQNGDLQAISPSVEALKQAAAVGNFDEVRQLCLKSVPIAPDSSGYTPLHIAATEGHVEVVRLLLKSGAQIDAQDDIHGNTALHEAAWKGYSHTVEVLCKHKANLHLKNKGGFSPLHLVCQQGHNQSCRVLLLHGCEPDLKNNYGDSPLHTAARYGHAGVVRILISAFCNINDVNKNGDSSLHISSAMGRRKLTKILLEHGCDPALKNKQGETAMDIALRKSFKEVQDILANPPPLVDRESCSKSNKRGKESSLGSKDSSTKLKERHKKKSKSGKNVHFFGTTNYPHNSPYGCPLYPDMTDFPKPKLDSLPPEPLRKGEQYFVDLAGNIRKGPVGKSFNCYCVPIFKKVERKMEKDKEELKEHIHHCHDNLNEKITSLEQKTSDQLVNLHQTVAQKMVAERMECIERNNRRSLRDKLEFERRQQQQVEQLKGEMRSWLETKLSTPPNHQRIFKPNPYFQNSVQNSVHFKSSKNCENESVVRYDRPKSCLGISHRHPIINQKTEAELSIPCRIARSKSEIHLTASDEEGGRNDKSNSGHHEYGKEQHLYANDFNHSEIHAKEAVLNEHDPQKTHQQATDVHHNERQEVSAKSTNDTVHYVSSDDQVTDLMKSLRCNGSNLISNGDCRTSPFCDSGYRTKFSPSPRDCNIAPNTNVILSSNLYTRALSNQILSNAEDQRVINPHFTSKHASNLSAQSESRPIENGTIIHQNSSLV</sequence>
<dbReference type="AlphaFoldDB" id="A0A3S3SGK6"/>
<dbReference type="PROSITE" id="PS50088">
    <property type="entry name" value="ANK_REPEAT"/>
    <property type="match status" value="5"/>
</dbReference>
<feature type="compositionally biased region" description="Basic residues" evidence="10">
    <location>
        <begin position="270"/>
        <end position="281"/>
    </location>
</feature>
<accession>A0A3S3SGK6</accession>
<evidence type="ECO:0000256" key="2">
    <source>
        <dbReference type="ARBA" id="ARBA00022483"/>
    </source>
</evidence>
<comment type="caution">
    <text evidence="11">The sequence shown here is derived from an EMBL/GenBank/DDBJ whole genome shotgun (WGS) entry which is preliminary data.</text>
</comment>
<feature type="repeat" description="ANK" evidence="8">
    <location>
        <begin position="84"/>
        <end position="116"/>
    </location>
</feature>
<feature type="region of interest" description="Disordered" evidence="10">
    <location>
        <begin position="525"/>
        <end position="546"/>
    </location>
</feature>
<keyword evidence="5" id="KW-0800">Toxin</keyword>
<evidence type="ECO:0000256" key="6">
    <source>
        <dbReference type="ARBA" id="ARBA00023043"/>
    </source>
</evidence>
<dbReference type="PANTHER" id="PTHR24201">
    <property type="entry name" value="ANK_REP_REGION DOMAIN-CONTAINING PROTEIN"/>
    <property type="match status" value="1"/>
</dbReference>
<keyword evidence="4" id="KW-0677">Repeat</keyword>
<keyword evidence="7" id="KW-0472">Membrane</keyword>
<protein>
    <submittedName>
        <fullName evidence="11">Ankyrin repeat domain-containing protein 6-like protein</fullName>
    </submittedName>
</protein>
<evidence type="ECO:0000256" key="9">
    <source>
        <dbReference type="SAM" id="Coils"/>
    </source>
</evidence>
<dbReference type="GO" id="GO:0006887">
    <property type="term" value="P:exocytosis"/>
    <property type="evidence" value="ECO:0007669"/>
    <property type="project" value="UniProtKB-KW"/>
</dbReference>
<comment type="subcellular location">
    <subcellularLocation>
        <location evidence="1">Target cell membrane</location>
    </subcellularLocation>
</comment>
<dbReference type="SUPFAM" id="SSF48403">
    <property type="entry name" value="Ankyrin repeat"/>
    <property type="match status" value="1"/>
</dbReference>
<gene>
    <name evidence="11" type="ORF">B4U79_14534</name>
</gene>
<evidence type="ECO:0000256" key="5">
    <source>
        <dbReference type="ARBA" id="ARBA00023028"/>
    </source>
</evidence>
<dbReference type="InterPro" id="IPR050776">
    <property type="entry name" value="Ank_Repeat/CDKN_Inhibitor"/>
</dbReference>
<evidence type="ECO:0000256" key="4">
    <source>
        <dbReference type="ARBA" id="ARBA00022737"/>
    </source>
</evidence>
<evidence type="ECO:0000256" key="3">
    <source>
        <dbReference type="ARBA" id="ARBA00022537"/>
    </source>
</evidence>
<evidence type="ECO:0000313" key="11">
    <source>
        <dbReference type="EMBL" id="RWS13791.1"/>
    </source>
</evidence>
<evidence type="ECO:0000256" key="1">
    <source>
        <dbReference type="ARBA" id="ARBA00004175"/>
    </source>
</evidence>
<feature type="compositionally biased region" description="Polar residues" evidence="10">
    <location>
        <begin position="692"/>
        <end position="703"/>
    </location>
</feature>
<dbReference type="PRINTS" id="PR01415">
    <property type="entry name" value="ANKYRIN"/>
</dbReference>
<keyword evidence="5" id="KW-0528">Neurotoxin</keyword>
<feature type="region of interest" description="Disordered" evidence="10">
    <location>
        <begin position="240"/>
        <end position="287"/>
    </location>
</feature>
<dbReference type="GO" id="GO:0044231">
    <property type="term" value="C:host cell presynaptic membrane"/>
    <property type="evidence" value="ECO:0007669"/>
    <property type="project" value="UniProtKB-KW"/>
</dbReference>
<feature type="repeat" description="ANK" evidence="8">
    <location>
        <begin position="183"/>
        <end position="215"/>
    </location>
</feature>
<feature type="repeat" description="ANK" evidence="8">
    <location>
        <begin position="117"/>
        <end position="149"/>
    </location>
</feature>
<dbReference type="OrthoDB" id="424503at2759"/>
<feature type="repeat" description="ANK" evidence="8">
    <location>
        <begin position="50"/>
        <end position="82"/>
    </location>
</feature>
<dbReference type="PROSITE" id="PS50297">
    <property type="entry name" value="ANK_REP_REGION"/>
    <property type="match status" value="5"/>
</dbReference>
<feature type="coiled-coil region" evidence="9">
    <location>
        <begin position="416"/>
        <end position="446"/>
    </location>
</feature>
<evidence type="ECO:0000256" key="7">
    <source>
        <dbReference type="ARBA" id="ARBA00023298"/>
    </source>
</evidence>
<dbReference type="Pfam" id="PF12796">
    <property type="entry name" value="Ank_2"/>
    <property type="match status" value="2"/>
</dbReference>
<feature type="repeat" description="ANK" evidence="8">
    <location>
        <begin position="150"/>
        <end position="182"/>
    </location>
</feature>
<keyword evidence="12" id="KW-1185">Reference proteome</keyword>
<keyword evidence="2" id="KW-0268">Exocytosis</keyword>
<evidence type="ECO:0000256" key="10">
    <source>
        <dbReference type="SAM" id="MobiDB-lite"/>
    </source>
</evidence>
<dbReference type="InterPro" id="IPR002110">
    <property type="entry name" value="Ankyrin_rpt"/>
</dbReference>
<keyword evidence="7" id="KW-1053">Target membrane</keyword>
<feature type="non-terminal residue" evidence="11">
    <location>
        <position position="1"/>
    </location>
</feature>
<dbReference type="InterPro" id="IPR036770">
    <property type="entry name" value="Ankyrin_rpt-contain_sf"/>
</dbReference>
<evidence type="ECO:0000256" key="8">
    <source>
        <dbReference type="PROSITE-ProRule" id="PRU00023"/>
    </source>
</evidence>
<keyword evidence="5" id="KW-0638">Presynaptic neurotoxin</keyword>
<feature type="region of interest" description="Disordered" evidence="10">
    <location>
        <begin position="574"/>
        <end position="602"/>
    </location>
</feature>
<proteinExistence type="predicted"/>
<feature type="compositionally biased region" description="Basic and acidic residues" evidence="10">
    <location>
        <begin position="533"/>
        <end position="546"/>
    </location>
</feature>
<feature type="region of interest" description="Disordered" evidence="10">
    <location>
        <begin position="692"/>
        <end position="719"/>
    </location>
</feature>
<dbReference type="GO" id="GO:0044218">
    <property type="term" value="C:other organism cell membrane"/>
    <property type="evidence" value="ECO:0007669"/>
    <property type="project" value="UniProtKB-KW"/>
</dbReference>
<reference evidence="11 12" key="1">
    <citation type="journal article" date="2018" name="Gigascience">
        <title>Genomes of trombidid mites reveal novel predicted allergens and laterally-transferred genes associated with secondary metabolism.</title>
        <authorList>
            <person name="Dong X."/>
            <person name="Chaisiri K."/>
            <person name="Xia D."/>
            <person name="Armstrong S.D."/>
            <person name="Fang Y."/>
            <person name="Donnelly M.J."/>
            <person name="Kadowaki T."/>
            <person name="McGarry J.W."/>
            <person name="Darby A.C."/>
            <person name="Makepeace B.L."/>
        </authorList>
    </citation>
    <scope>NUCLEOTIDE SEQUENCE [LARGE SCALE GENOMIC DNA]</scope>
    <source>
        <strain evidence="11">UoL-WK</strain>
    </source>
</reference>
<dbReference type="Proteomes" id="UP000285301">
    <property type="component" value="Unassembled WGS sequence"/>
</dbReference>
<dbReference type="EMBL" id="NCKU01000881">
    <property type="protein sequence ID" value="RWS13791.1"/>
    <property type="molecule type" value="Genomic_DNA"/>
</dbReference>
<keyword evidence="3" id="KW-1052">Target cell membrane</keyword>